<dbReference type="Gene3D" id="3.40.50.1820">
    <property type="entry name" value="alpha/beta hydrolase"/>
    <property type="match status" value="1"/>
</dbReference>
<dbReference type="InterPro" id="IPR013094">
    <property type="entry name" value="AB_hydrolase_3"/>
</dbReference>
<feature type="compositionally biased region" description="Basic and acidic residues" evidence="1">
    <location>
        <begin position="11"/>
        <end position="28"/>
    </location>
</feature>
<dbReference type="EMBL" id="JAJJMA010074857">
    <property type="protein sequence ID" value="MCL7028029.1"/>
    <property type="molecule type" value="Genomic_DNA"/>
</dbReference>
<dbReference type="Proteomes" id="UP001177140">
    <property type="component" value="Unassembled WGS sequence"/>
</dbReference>
<dbReference type="PANTHER" id="PTHR23024">
    <property type="entry name" value="ARYLACETAMIDE DEACETYLASE"/>
    <property type="match status" value="1"/>
</dbReference>
<evidence type="ECO:0000313" key="4">
    <source>
        <dbReference type="Proteomes" id="UP001177140"/>
    </source>
</evidence>
<reference evidence="3" key="1">
    <citation type="submission" date="2022-03" db="EMBL/GenBank/DDBJ databases">
        <title>A functionally conserved STORR gene fusion in Papaver species that diverged 16.8 million years ago.</title>
        <authorList>
            <person name="Catania T."/>
        </authorList>
    </citation>
    <scope>NUCLEOTIDE SEQUENCE</scope>
    <source>
        <strain evidence="3">S-191538</strain>
    </source>
</reference>
<dbReference type="PANTHER" id="PTHR23024:SF113">
    <property type="entry name" value="CARBOXYLESTERASE 8-RELATED"/>
    <property type="match status" value="1"/>
</dbReference>
<dbReference type="GO" id="GO:0016787">
    <property type="term" value="F:hydrolase activity"/>
    <property type="evidence" value="ECO:0007669"/>
    <property type="project" value="InterPro"/>
</dbReference>
<evidence type="ECO:0000259" key="2">
    <source>
        <dbReference type="Pfam" id="PF07859"/>
    </source>
</evidence>
<feature type="region of interest" description="Disordered" evidence="1">
    <location>
        <begin position="1"/>
        <end position="28"/>
    </location>
</feature>
<dbReference type="InterPro" id="IPR029058">
    <property type="entry name" value="AB_hydrolase_fold"/>
</dbReference>
<protein>
    <recommendedName>
        <fullName evidence="2">Alpha/beta hydrolase fold-3 domain-containing protein</fullName>
    </recommendedName>
</protein>
<feature type="domain" description="Alpha/beta hydrolase fold-3" evidence="2">
    <location>
        <begin position="109"/>
        <end position="328"/>
    </location>
</feature>
<evidence type="ECO:0000256" key="1">
    <source>
        <dbReference type="SAM" id="MobiDB-lite"/>
    </source>
</evidence>
<dbReference type="SUPFAM" id="SSF53474">
    <property type="entry name" value="alpha/beta-Hydrolases"/>
    <property type="match status" value="1"/>
</dbReference>
<keyword evidence="4" id="KW-1185">Reference proteome</keyword>
<gene>
    <name evidence="3" type="ORF">MKW94_020431</name>
</gene>
<comment type="caution">
    <text evidence="3">The sequence shown here is derived from an EMBL/GenBank/DDBJ whole genome shotgun (WGS) entry which is preliminary data.</text>
</comment>
<sequence>MSEEPPNNNESEEKPIATTAESRKIEEKVPAIDPYEKLKISLNPDGSITRLAEVLLVPPTTEEEMSLPGMSVVTKDVALNAENETWVRIYRPLELPSDDDTDVARLPIIVYFHAGAFILFSADNVFDNEPCTRYCNELHAIVISVNFRLAPEHRLPAAYEDGADAILWLKNQAIDPNGEQWLRDYADFSRCYMLGTSTGATIAYYTALRAAGMDIEPVKLAGLVLNQPVFSGTKKLKSERKYKNDMIIPTPALDLMAELALPEGSDHDHECLNPKTKSPYYGNIRKLPRCLVRGFEGDPLLDRQLELVRLLIRHSVPVTAHFSEFGFHLIDFIDPKKHLSLLGYLREFIQKSHSDEFDI</sequence>
<dbReference type="AlphaFoldDB" id="A0AA41RWF5"/>
<accession>A0AA41RWF5</accession>
<proteinExistence type="predicted"/>
<organism evidence="3 4">
    <name type="scientific">Papaver nudicaule</name>
    <name type="common">Iceland poppy</name>
    <dbReference type="NCBI Taxonomy" id="74823"/>
    <lineage>
        <taxon>Eukaryota</taxon>
        <taxon>Viridiplantae</taxon>
        <taxon>Streptophyta</taxon>
        <taxon>Embryophyta</taxon>
        <taxon>Tracheophyta</taxon>
        <taxon>Spermatophyta</taxon>
        <taxon>Magnoliopsida</taxon>
        <taxon>Ranunculales</taxon>
        <taxon>Papaveraceae</taxon>
        <taxon>Papaveroideae</taxon>
        <taxon>Papaver</taxon>
    </lineage>
</organism>
<name>A0AA41RWF5_PAPNU</name>
<dbReference type="InterPro" id="IPR050466">
    <property type="entry name" value="Carboxylest/Gibb_receptor"/>
</dbReference>
<evidence type="ECO:0000313" key="3">
    <source>
        <dbReference type="EMBL" id="MCL7028029.1"/>
    </source>
</evidence>
<dbReference type="Pfam" id="PF07859">
    <property type="entry name" value="Abhydrolase_3"/>
    <property type="match status" value="1"/>
</dbReference>